<protein>
    <submittedName>
        <fullName evidence="1">Uncharacterized protein</fullName>
    </submittedName>
</protein>
<gene>
    <name evidence="1" type="ORF">V5E97_33130</name>
</gene>
<proteinExistence type="predicted"/>
<dbReference type="EMBL" id="CP155447">
    <property type="protein sequence ID" value="XBH03114.1"/>
    <property type="molecule type" value="Genomic_DNA"/>
</dbReference>
<evidence type="ECO:0000313" key="1">
    <source>
        <dbReference type="EMBL" id="XBH03114.1"/>
    </source>
</evidence>
<sequence length="94" mass="10620">MHTIRVHHREFPEIRAECGSVIEGVTYLLVQLTCSRENIQSNWRRELIDRAIADASEFLETLVEAGLNNEASCRCAPHITDQIQSMRSGGHSTL</sequence>
<dbReference type="AlphaFoldDB" id="A0AAU7CDM2"/>
<dbReference type="RefSeq" id="WP_406695852.1">
    <property type="nucleotide sequence ID" value="NZ_CP155447.1"/>
</dbReference>
<name>A0AAU7CDM2_9BACT</name>
<reference evidence="1" key="1">
    <citation type="submission" date="2024-05" db="EMBL/GenBank/DDBJ databases">
        <title>Planctomycetes of the genus Singulisphaera possess chitinolytic capabilities.</title>
        <authorList>
            <person name="Ivanova A."/>
        </authorList>
    </citation>
    <scope>NUCLEOTIDE SEQUENCE</scope>
    <source>
        <strain evidence="1">Ch08T</strain>
    </source>
</reference>
<organism evidence="1">
    <name type="scientific">Singulisphaera sp. Ch08</name>
    <dbReference type="NCBI Taxonomy" id="3120278"/>
    <lineage>
        <taxon>Bacteria</taxon>
        <taxon>Pseudomonadati</taxon>
        <taxon>Planctomycetota</taxon>
        <taxon>Planctomycetia</taxon>
        <taxon>Isosphaerales</taxon>
        <taxon>Isosphaeraceae</taxon>
        <taxon>Singulisphaera</taxon>
    </lineage>
</organism>
<accession>A0AAU7CDM2</accession>